<comment type="similarity">
    <text evidence="10">Belongs to the protein kinase superfamily.</text>
</comment>
<protein>
    <recommendedName>
        <fullName evidence="1">non-specific serine/threonine protein kinase</fullName>
        <ecNumber evidence="1">2.7.11.1</ecNumber>
    </recommendedName>
</protein>
<dbReference type="EMBL" id="JARKIB010000178">
    <property type="protein sequence ID" value="KAJ7727599.1"/>
    <property type="molecule type" value="Genomic_DNA"/>
</dbReference>
<comment type="catalytic activity">
    <reaction evidence="8">
        <text>L-seryl-[protein] + ATP = O-phospho-L-seryl-[protein] + ADP + H(+)</text>
        <dbReference type="Rhea" id="RHEA:17989"/>
        <dbReference type="Rhea" id="RHEA-COMP:9863"/>
        <dbReference type="Rhea" id="RHEA-COMP:11604"/>
        <dbReference type="ChEBI" id="CHEBI:15378"/>
        <dbReference type="ChEBI" id="CHEBI:29999"/>
        <dbReference type="ChEBI" id="CHEBI:30616"/>
        <dbReference type="ChEBI" id="CHEBI:83421"/>
        <dbReference type="ChEBI" id="CHEBI:456216"/>
        <dbReference type="EC" id="2.7.11.1"/>
    </reaction>
</comment>
<dbReference type="Pfam" id="PF00069">
    <property type="entry name" value="Pkinase"/>
    <property type="match status" value="1"/>
</dbReference>
<dbReference type="InterPro" id="IPR008271">
    <property type="entry name" value="Ser/Thr_kinase_AS"/>
</dbReference>
<dbReference type="GO" id="GO:0004674">
    <property type="term" value="F:protein serine/threonine kinase activity"/>
    <property type="evidence" value="ECO:0007669"/>
    <property type="project" value="UniProtKB-KW"/>
</dbReference>
<feature type="region of interest" description="Disordered" evidence="11">
    <location>
        <begin position="330"/>
        <end position="437"/>
    </location>
</feature>
<keyword evidence="4 9" id="KW-0547">Nucleotide-binding</keyword>
<dbReference type="PANTHER" id="PTHR43895:SF32">
    <property type="entry name" value="SERINE_THREONINE-PROTEIN KINASE CHK1"/>
    <property type="match status" value="1"/>
</dbReference>
<feature type="binding site" evidence="9">
    <location>
        <position position="52"/>
    </location>
    <ligand>
        <name>ATP</name>
        <dbReference type="ChEBI" id="CHEBI:30616"/>
    </ligand>
</feature>
<dbReference type="GO" id="GO:0007165">
    <property type="term" value="P:signal transduction"/>
    <property type="evidence" value="ECO:0007669"/>
    <property type="project" value="TreeGrafter"/>
</dbReference>
<feature type="compositionally biased region" description="Polar residues" evidence="11">
    <location>
        <begin position="390"/>
        <end position="402"/>
    </location>
</feature>
<feature type="compositionally biased region" description="Low complexity" evidence="11">
    <location>
        <begin position="330"/>
        <end position="341"/>
    </location>
</feature>
<evidence type="ECO:0000256" key="4">
    <source>
        <dbReference type="ARBA" id="ARBA00022741"/>
    </source>
</evidence>
<feature type="compositionally biased region" description="Low complexity" evidence="11">
    <location>
        <begin position="350"/>
        <end position="375"/>
    </location>
</feature>
<keyword evidence="2 10" id="KW-0723">Serine/threonine-protein kinase</keyword>
<dbReference type="PROSITE" id="PS00107">
    <property type="entry name" value="PROTEIN_KINASE_ATP"/>
    <property type="match status" value="1"/>
</dbReference>
<dbReference type="SUPFAM" id="SSF56112">
    <property type="entry name" value="Protein kinase-like (PK-like)"/>
    <property type="match status" value="1"/>
</dbReference>
<comment type="caution">
    <text evidence="13">The sequence shown here is derived from an EMBL/GenBank/DDBJ whole genome shotgun (WGS) entry which is preliminary data.</text>
</comment>
<evidence type="ECO:0000256" key="7">
    <source>
        <dbReference type="ARBA" id="ARBA00047899"/>
    </source>
</evidence>
<evidence type="ECO:0000256" key="2">
    <source>
        <dbReference type="ARBA" id="ARBA00022527"/>
    </source>
</evidence>
<reference evidence="13" key="1">
    <citation type="submission" date="2023-03" db="EMBL/GenBank/DDBJ databases">
        <title>Massive genome expansion in bonnet fungi (Mycena s.s.) driven by repeated elements and novel gene families across ecological guilds.</title>
        <authorList>
            <consortium name="Lawrence Berkeley National Laboratory"/>
            <person name="Harder C.B."/>
            <person name="Miyauchi S."/>
            <person name="Viragh M."/>
            <person name="Kuo A."/>
            <person name="Thoen E."/>
            <person name="Andreopoulos B."/>
            <person name="Lu D."/>
            <person name="Skrede I."/>
            <person name="Drula E."/>
            <person name="Henrissat B."/>
            <person name="Morin E."/>
            <person name="Kohler A."/>
            <person name="Barry K."/>
            <person name="LaButti K."/>
            <person name="Morin E."/>
            <person name="Salamov A."/>
            <person name="Lipzen A."/>
            <person name="Mereny Z."/>
            <person name="Hegedus B."/>
            <person name="Baldrian P."/>
            <person name="Stursova M."/>
            <person name="Weitz H."/>
            <person name="Taylor A."/>
            <person name="Grigoriev I.V."/>
            <person name="Nagy L.G."/>
            <person name="Martin F."/>
            <person name="Kauserud H."/>
        </authorList>
    </citation>
    <scope>NUCLEOTIDE SEQUENCE</scope>
    <source>
        <strain evidence="13">CBHHK182m</strain>
    </source>
</reference>
<dbReference type="Gene3D" id="1.10.510.10">
    <property type="entry name" value="Transferase(Phosphotransferase) domain 1"/>
    <property type="match status" value="1"/>
</dbReference>
<evidence type="ECO:0000259" key="12">
    <source>
        <dbReference type="PROSITE" id="PS50011"/>
    </source>
</evidence>
<keyword evidence="14" id="KW-1185">Reference proteome</keyword>
<evidence type="ECO:0000256" key="9">
    <source>
        <dbReference type="PROSITE-ProRule" id="PRU10141"/>
    </source>
</evidence>
<dbReference type="EC" id="2.7.11.1" evidence="1"/>
<evidence type="ECO:0000313" key="13">
    <source>
        <dbReference type="EMBL" id="KAJ7727599.1"/>
    </source>
</evidence>
<gene>
    <name evidence="13" type="ORF">B0H16DRAFT_1428977</name>
</gene>
<dbReference type="SMART" id="SM00220">
    <property type="entry name" value="S_TKc"/>
    <property type="match status" value="1"/>
</dbReference>
<evidence type="ECO:0000256" key="10">
    <source>
        <dbReference type="RuleBase" id="RU000304"/>
    </source>
</evidence>
<dbReference type="InterPro" id="IPR000719">
    <property type="entry name" value="Prot_kinase_dom"/>
</dbReference>
<dbReference type="PROSITE" id="PS00108">
    <property type="entry name" value="PROTEIN_KINASE_ST"/>
    <property type="match status" value="1"/>
</dbReference>
<keyword evidence="6 9" id="KW-0067">ATP-binding</keyword>
<feature type="compositionally biased region" description="Pro residues" evidence="11">
    <location>
        <begin position="376"/>
        <end position="385"/>
    </location>
</feature>
<dbReference type="AlphaFoldDB" id="A0AAD7MRG8"/>
<sequence length="451" mass="48608">MQSGTLPNLTGHIVDDGRLHLLRPIGAGAFGRVYKALDTTSPASSPTYYAVKCLRRPGLRSHDAKFQDRERALHRRVSAHPNILTLHRQFTDPKHAFLVLDLCAGGDMFGAIMDGVYHKNTALIKHTFASIIDAVRWCHARGVYHRDLKPENVLVNYEGGDALIADFGLCTDSQVSHDVDCGSGSYMAPESFGSASTSYCPQDSDTWALCIILINLIAAMNPWHSAQSTDHRWNAFMADPDYLREILPISTSLNELLKRCFRIDPARRPTLTELRTEVLAMKHFYMSDADLLKASPGVRRAAGCSPLPLNPQDPSDCSASGLGASQVLDSISGSGYSSPSGDMRRPLSIAPPAGLAPPHAAAAAATGSSSLLSVPAPAPSAPKAPFPSTGDVSATETENSLTPVEHLVQLPDAASASPSDEPPTGEPLVKSSPTPGKFKRFMRRLRVWRNL</sequence>
<name>A0AAD7MRG8_9AGAR</name>
<dbReference type="PROSITE" id="PS50011">
    <property type="entry name" value="PROTEIN_KINASE_DOM"/>
    <property type="match status" value="1"/>
</dbReference>
<evidence type="ECO:0000256" key="11">
    <source>
        <dbReference type="SAM" id="MobiDB-lite"/>
    </source>
</evidence>
<accession>A0AAD7MRG8</accession>
<evidence type="ECO:0000256" key="3">
    <source>
        <dbReference type="ARBA" id="ARBA00022679"/>
    </source>
</evidence>
<evidence type="ECO:0000256" key="6">
    <source>
        <dbReference type="ARBA" id="ARBA00022840"/>
    </source>
</evidence>
<evidence type="ECO:0000256" key="1">
    <source>
        <dbReference type="ARBA" id="ARBA00012513"/>
    </source>
</evidence>
<organism evidence="13 14">
    <name type="scientific">Mycena metata</name>
    <dbReference type="NCBI Taxonomy" id="1033252"/>
    <lineage>
        <taxon>Eukaryota</taxon>
        <taxon>Fungi</taxon>
        <taxon>Dikarya</taxon>
        <taxon>Basidiomycota</taxon>
        <taxon>Agaricomycotina</taxon>
        <taxon>Agaricomycetes</taxon>
        <taxon>Agaricomycetidae</taxon>
        <taxon>Agaricales</taxon>
        <taxon>Marasmiineae</taxon>
        <taxon>Mycenaceae</taxon>
        <taxon>Mycena</taxon>
    </lineage>
</organism>
<evidence type="ECO:0000256" key="8">
    <source>
        <dbReference type="ARBA" id="ARBA00048679"/>
    </source>
</evidence>
<proteinExistence type="inferred from homology"/>
<dbReference type="InterPro" id="IPR011009">
    <property type="entry name" value="Kinase-like_dom_sf"/>
</dbReference>
<dbReference type="InterPro" id="IPR017441">
    <property type="entry name" value="Protein_kinase_ATP_BS"/>
</dbReference>
<evidence type="ECO:0000313" key="14">
    <source>
        <dbReference type="Proteomes" id="UP001215598"/>
    </source>
</evidence>
<dbReference type="PANTHER" id="PTHR43895">
    <property type="entry name" value="CALCIUM/CALMODULIN-DEPENDENT PROTEIN KINASE KINASE-RELATED"/>
    <property type="match status" value="1"/>
</dbReference>
<comment type="catalytic activity">
    <reaction evidence="7">
        <text>L-threonyl-[protein] + ATP = O-phospho-L-threonyl-[protein] + ADP + H(+)</text>
        <dbReference type="Rhea" id="RHEA:46608"/>
        <dbReference type="Rhea" id="RHEA-COMP:11060"/>
        <dbReference type="Rhea" id="RHEA-COMP:11605"/>
        <dbReference type="ChEBI" id="CHEBI:15378"/>
        <dbReference type="ChEBI" id="CHEBI:30013"/>
        <dbReference type="ChEBI" id="CHEBI:30616"/>
        <dbReference type="ChEBI" id="CHEBI:61977"/>
        <dbReference type="ChEBI" id="CHEBI:456216"/>
        <dbReference type="EC" id="2.7.11.1"/>
    </reaction>
</comment>
<keyword evidence="3" id="KW-0808">Transferase</keyword>
<feature type="domain" description="Protein kinase" evidence="12">
    <location>
        <begin position="19"/>
        <end position="286"/>
    </location>
</feature>
<keyword evidence="5 13" id="KW-0418">Kinase</keyword>
<dbReference type="Proteomes" id="UP001215598">
    <property type="component" value="Unassembled WGS sequence"/>
</dbReference>
<evidence type="ECO:0000256" key="5">
    <source>
        <dbReference type="ARBA" id="ARBA00022777"/>
    </source>
</evidence>
<dbReference type="GO" id="GO:0005524">
    <property type="term" value="F:ATP binding"/>
    <property type="evidence" value="ECO:0007669"/>
    <property type="project" value="UniProtKB-UniRule"/>
</dbReference>